<dbReference type="PATRIC" id="fig|1261127.3.peg.5459"/>
<dbReference type="HOGENOM" id="CLU_2463523_0_0_6"/>
<dbReference type="RefSeq" id="WP_046498816.1">
    <property type="nucleotide sequence ID" value="NZ_CP011133.1"/>
</dbReference>
<organism evidence="1 2">
    <name type="scientific">Citrobacter amalonaticus Y19</name>
    <dbReference type="NCBI Taxonomy" id="1261127"/>
    <lineage>
        <taxon>Bacteria</taxon>
        <taxon>Pseudomonadati</taxon>
        <taxon>Pseudomonadota</taxon>
        <taxon>Gammaproteobacteria</taxon>
        <taxon>Enterobacterales</taxon>
        <taxon>Enterobacteriaceae</taxon>
        <taxon>Citrobacter</taxon>
    </lineage>
</organism>
<dbReference type="KEGG" id="cama:F384_26320"/>
<gene>
    <name evidence="1" type="ORF">F384_26320</name>
</gene>
<geneLocation type="plasmid" evidence="1">
    <name>unnamed</name>
</geneLocation>
<accession>A0A0F6TZW6</accession>
<dbReference type="Proteomes" id="UP000034085">
    <property type="component" value="Plasmid"/>
</dbReference>
<dbReference type="OrthoDB" id="6625553at2"/>
<reference evidence="1 2" key="1">
    <citation type="submission" date="2015-03" db="EMBL/GenBank/DDBJ databases">
        <title>Complete genome sequence of Citrobacter amalonaticus Y19.</title>
        <authorList>
            <person name="Park S."/>
        </authorList>
    </citation>
    <scope>NUCLEOTIDE SEQUENCE [LARGE SCALE GENOMIC DNA]</scope>
    <source>
        <strain evidence="1 2">Y19</strain>
        <plasmid evidence="2">Plasmid</plasmid>
    </source>
</reference>
<keyword evidence="1" id="KW-0614">Plasmid</keyword>
<dbReference type="AlphaFoldDB" id="A0A0F6TZW6"/>
<protein>
    <submittedName>
        <fullName evidence="1">Uncharacterized protein</fullName>
    </submittedName>
</protein>
<dbReference type="EMBL" id="CP011133">
    <property type="protein sequence ID" value="AKE62089.1"/>
    <property type="molecule type" value="Genomic_DNA"/>
</dbReference>
<evidence type="ECO:0000313" key="2">
    <source>
        <dbReference type="Proteomes" id="UP000034085"/>
    </source>
</evidence>
<sequence>MSEVKNYSISKTIDFYINEASPETIAGRRIYLETVLAPRLRKGLAVLNNINLPEQEDIELRDVYQRGVDFFDKLFDAPVPQANTTTSN</sequence>
<name>A0A0F6TZW6_CITAM</name>
<evidence type="ECO:0000313" key="1">
    <source>
        <dbReference type="EMBL" id="AKE62089.1"/>
    </source>
</evidence>
<proteinExistence type="predicted"/>